<dbReference type="AlphaFoldDB" id="A0A840A8S3"/>
<comment type="caution">
    <text evidence="1">The sequence shown here is derived from an EMBL/GenBank/DDBJ whole genome shotgun (WGS) entry which is preliminary data.</text>
</comment>
<dbReference type="NCBIfam" id="TIGR02081">
    <property type="entry name" value="metW"/>
    <property type="match status" value="1"/>
</dbReference>
<dbReference type="Proteomes" id="UP000553193">
    <property type="component" value="Unassembled WGS sequence"/>
</dbReference>
<dbReference type="Gene3D" id="3.40.50.150">
    <property type="entry name" value="Vaccinia Virus protein VP39"/>
    <property type="match status" value="1"/>
</dbReference>
<dbReference type="EMBL" id="JACIDJ010000001">
    <property type="protein sequence ID" value="MBB3896585.1"/>
    <property type="molecule type" value="Genomic_DNA"/>
</dbReference>
<keyword evidence="2" id="KW-1185">Reference proteome</keyword>
<name>A0A840A8S3_9PROT</name>
<sequence length="213" mass="24203">MMRPPAPVQYVAKNMRLDLRLIAEMIPERARVLDIGCGDGALMAHLVTEKAVDARGMEIDMKEATEAVANGLAVIHGDADTDLAFYPDDAFDYVVLSRTLQAVERPREVLSQMLRIGRHAIVSFPNFGHWEVRLKLLLGGRMPDTETWSRPWYETPNIHPCTIVDFVALAEMDGHVIERWLAVDERGLKAPWRRSVRLANMFGQQALFLLRRK</sequence>
<dbReference type="Pfam" id="PF07021">
    <property type="entry name" value="MetW"/>
    <property type="match status" value="1"/>
</dbReference>
<protein>
    <submittedName>
        <fullName evidence="1">Methionine biosynthesis protein MetW</fullName>
    </submittedName>
</protein>
<dbReference type="InterPro" id="IPR010743">
    <property type="entry name" value="Methionine_synth_MetW"/>
</dbReference>
<organism evidence="1 2">
    <name type="scientific">Roseococcus suduntuyensis</name>
    <dbReference type="NCBI Taxonomy" id="455361"/>
    <lineage>
        <taxon>Bacteria</taxon>
        <taxon>Pseudomonadati</taxon>
        <taxon>Pseudomonadota</taxon>
        <taxon>Alphaproteobacteria</taxon>
        <taxon>Acetobacterales</taxon>
        <taxon>Roseomonadaceae</taxon>
        <taxon>Roseococcus</taxon>
    </lineage>
</organism>
<dbReference type="CDD" id="cd02440">
    <property type="entry name" value="AdoMet_MTases"/>
    <property type="match status" value="1"/>
</dbReference>
<evidence type="ECO:0000313" key="1">
    <source>
        <dbReference type="EMBL" id="MBB3896585.1"/>
    </source>
</evidence>
<reference evidence="1 2" key="1">
    <citation type="submission" date="2020-08" db="EMBL/GenBank/DDBJ databases">
        <title>Genomic Encyclopedia of Type Strains, Phase IV (KMG-IV): sequencing the most valuable type-strain genomes for metagenomic binning, comparative biology and taxonomic classification.</title>
        <authorList>
            <person name="Goeker M."/>
        </authorList>
    </citation>
    <scope>NUCLEOTIDE SEQUENCE [LARGE SCALE GENOMIC DNA]</scope>
    <source>
        <strain evidence="1 2">DSM 19979</strain>
    </source>
</reference>
<accession>A0A840A8S3</accession>
<dbReference type="SUPFAM" id="SSF53335">
    <property type="entry name" value="S-adenosyl-L-methionine-dependent methyltransferases"/>
    <property type="match status" value="1"/>
</dbReference>
<dbReference type="InterPro" id="IPR029063">
    <property type="entry name" value="SAM-dependent_MTases_sf"/>
</dbReference>
<gene>
    <name evidence="1" type="ORF">GGQ83_000011</name>
</gene>
<evidence type="ECO:0000313" key="2">
    <source>
        <dbReference type="Proteomes" id="UP000553193"/>
    </source>
</evidence>
<proteinExistence type="predicted"/>